<organism evidence="2 3">
    <name type="scientific">Lasius niger</name>
    <name type="common">Black garden ant</name>
    <dbReference type="NCBI Taxonomy" id="67767"/>
    <lineage>
        <taxon>Eukaryota</taxon>
        <taxon>Metazoa</taxon>
        <taxon>Ecdysozoa</taxon>
        <taxon>Arthropoda</taxon>
        <taxon>Hexapoda</taxon>
        <taxon>Insecta</taxon>
        <taxon>Pterygota</taxon>
        <taxon>Neoptera</taxon>
        <taxon>Endopterygota</taxon>
        <taxon>Hymenoptera</taxon>
        <taxon>Apocrita</taxon>
        <taxon>Aculeata</taxon>
        <taxon>Formicoidea</taxon>
        <taxon>Formicidae</taxon>
        <taxon>Formicinae</taxon>
        <taxon>Lasius</taxon>
        <taxon>Lasius</taxon>
    </lineage>
</organism>
<name>A0A0J7KUV0_LASNI</name>
<feature type="region of interest" description="Disordered" evidence="1">
    <location>
        <begin position="102"/>
        <end position="129"/>
    </location>
</feature>
<feature type="compositionally biased region" description="Polar residues" evidence="1">
    <location>
        <begin position="109"/>
        <end position="120"/>
    </location>
</feature>
<evidence type="ECO:0000256" key="1">
    <source>
        <dbReference type="SAM" id="MobiDB-lite"/>
    </source>
</evidence>
<evidence type="ECO:0000313" key="2">
    <source>
        <dbReference type="EMBL" id="KMQ94058.1"/>
    </source>
</evidence>
<dbReference type="AlphaFoldDB" id="A0A0J7KUV0"/>
<reference evidence="2 3" key="1">
    <citation type="submission" date="2015-04" db="EMBL/GenBank/DDBJ databases">
        <title>Lasius niger genome sequencing.</title>
        <authorList>
            <person name="Konorov E.A."/>
            <person name="Nikitin M.A."/>
            <person name="Kirill M.V."/>
            <person name="Chang P."/>
        </authorList>
    </citation>
    <scope>NUCLEOTIDE SEQUENCE [LARGE SCALE GENOMIC DNA]</scope>
    <source>
        <tissue evidence="2">Whole</tissue>
    </source>
</reference>
<keyword evidence="3" id="KW-1185">Reference proteome</keyword>
<evidence type="ECO:0000313" key="3">
    <source>
        <dbReference type="Proteomes" id="UP000036403"/>
    </source>
</evidence>
<dbReference type="EMBL" id="LBMM01003025">
    <property type="protein sequence ID" value="KMQ94058.1"/>
    <property type="molecule type" value="Genomic_DNA"/>
</dbReference>
<accession>A0A0J7KUV0</accession>
<comment type="caution">
    <text evidence="2">The sequence shown here is derived from an EMBL/GenBank/DDBJ whole genome shotgun (WGS) entry which is preliminary data.</text>
</comment>
<gene>
    <name evidence="2" type="ORF">RF55_5807</name>
</gene>
<protein>
    <submittedName>
        <fullName evidence="2">Uncharacterized protein</fullName>
    </submittedName>
</protein>
<dbReference type="Proteomes" id="UP000036403">
    <property type="component" value="Unassembled WGS sequence"/>
</dbReference>
<proteinExistence type="predicted"/>
<sequence>MRVRSGSEDPRIQRDLVRICEELNVRRTPGTQDLGDLRIRGFEKPSICRFKIPKIESLKILGLDDLEISDSKNSRIQRFKDPTRDLCPQFCSEGFEDSRILESARPPGSTESNAYPSIQGSGDPREKPL</sequence>
<dbReference type="PaxDb" id="67767-A0A0J7KUV0"/>